<accession>A0A9P3GRL1</accession>
<evidence type="ECO:0000313" key="2">
    <source>
        <dbReference type="Proteomes" id="UP000703269"/>
    </source>
</evidence>
<comment type="caution">
    <text evidence="1">The sequence shown here is derived from an EMBL/GenBank/DDBJ whole genome shotgun (WGS) entry which is preliminary data.</text>
</comment>
<organism evidence="1 2">
    <name type="scientific">Phanerochaete sordida</name>
    <dbReference type="NCBI Taxonomy" id="48140"/>
    <lineage>
        <taxon>Eukaryota</taxon>
        <taxon>Fungi</taxon>
        <taxon>Dikarya</taxon>
        <taxon>Basidiomycota</taxon>
        <taxon>Agaricomycotina</taxon>
        <taxon>Agaricomycetes</taxon>
        <taxon>Polyporales</taxon>
        <taxon>Phanerochaetaceae</taxon>
        <taxon>Phanerochaete</taxon>
    </lineage>
</organism>
<gene>
    <name evidence="1" type="ORF">PsYK624_165030</name>
</gene>
<keyword evidence="2" id="KW-1185">Reference proteome</keyword>
<protein>
    <submittedName>
        <fullName evidence="1">Uncharacterized protein</fullName>
    </submittedName>
</protein>
<proteinExistence type="predicted"/>
<dbReference type="EMBL" id="BPQB01000140">
    <property type="protein sequence ID" value="GJF00223.1"/>
    <property type="molecule type" value="Genomic_DNA"/>
</dbReference>
<dbReference type="AlphaFoldDB" id="A0A9P3GRL1"/>
<name>A0A9P3GRL1_9APHY</name>
<evidence type="ECO:0000313" key="1">
    <source>
        <dbReference type="EMBL" id="GJF00223.1"/>
    </source>
</evidence>
<dbReference type="Proteomes" id="UP000703269">
    <property type="component" value="Unassembled WGS sequence"/>
</dbReference>
<sequence>MATVVSPGCPAGGLMRSGGAETRLGTCYRAHGRALREQRPSLLQSISFPAAAGRRCLDQLGDDVRTRSAISGAGKGARRARTHACSMGGSLSDIGSAAPGAQVPPAVFR</sequence>
<reference evidence="1 2" key="1">
    <citation type="submission" date="2021-08" db="EMBL/GenBank/DDBJ databases">
        <title>Draft Genome Sequence of Phanerochaete sordida strain YK-624.</title>
        <authorList>
            <person name="Mori T."/>
            <person name="Dohra H."/>
            <person name="Suzuki T."/>
            <person name="Kawagishi H."/>
            <person name="Hirai H."/>
        </authorList>
    </citation>
    <scope>NUCLEOTIDE SEQUENCE [LARGE SCALE GENOMIC DNA]</scope>
    <source>
        <strain evidence="1 2">YK-624</strain>
    </source>
</reference>